<dbReference type="PROSITE" id="PS00643">
    <property type="entry name" value="COMPLEX1_75K_3"/>
    <property type="match status" value="1"/>
</dbReference>
<dbReference type="Gene3D" id="2.20.25.90">
    <property type="entry name" value="ADC-like domains"/>
    <property type="match status" value="1"/>
</dbReference>
<dbReference type="PROSITE" id="PS00642">
    <property type="entry name" value="COMPLEX1_75K_2"/>
    <property type="match status" value="1"/>
</dbReference>
<dbReference type="Pfam" id="PF10588">
    <property type="entry name" value="NADH-G_4Fe-4S_3"/>
    <property type="match status" value="1"/>
</dbReference>
<name>A0A1X1ZBJ2_MYCNO</name>
<dbReference type="PROSITE" id="PS00641">
    <property type="entry name" value="COMPLEX1_75K_1"/>
    <property type="match status" value="1"/>
</dbReference>
<dbReference type="InterPro" id="IPR001041">
    <property type="entry name" value="2Fe-2S_ferredoxin-type"/>
</dbReference>
<keyword evidence="6 12" id="KW-0479">Metal-binding</keyword>
<dbReference type="PROSITE" id="PS51669">
    <property type="entry name" value="4FE4S_MOW_BIS_MGD"/>
    <property type="match status" value="1"/>
</dbReference>
<dbReference type="InterPro" id="IPR006656">
    <property type="entry name" value="Mopterin_OxRdtase"/>
</dbReference>
<evidence type="ECO:0000256" key="12">
    <source>
        <dbReference type="RuleBase" id="RU003525"/>
    </source>
</evidence>
<proteinExistence type="inferred from homology"/>
<comment type="similarity">
    <text evidence="2 12">Belongs to the complex I 75 kDa subunit family.</text>
</comment>
<dbReference type="Proteomes" id="UP000193108">
    <property type="component" value="Unassembled WGS sequence"/>
</dbReference>
<dbReference type="Pfam" id="PF01568">
    <property type="entry name" value="Molydop_binding"/>
    <property type="match status" value="1"/>
</dbReference>
<reference evidence="16 17" key="1">
    <citation type="submission" date="2016-01" db="EMBL/GenBank/DDBJ databases">
        <title>The new phylogeny of the genus Mycobacterium.</title>
        <authorList>
            <person name="Tarcisio F."/>
            <person name="Conor M."/>
            <person name="Antonella G."/>
            <person name="Elisabetta G."/>
            <person name="Giulia F.S."/>
            <person name="Sara T."/>
            <person name="Anna F."/>
            <person name="Clotilde B."/>
            <person name="Roberto B."/>
            <person name="Veronica D.S."/>
            <person name="Fabio R."/>
            <person name="Monica P."/>
            <person name="Olivier J."/>
            <person name="Enrico T."/>
            <person name="Nicola S."/>
        </authorList>
    </citation>
    <scope>NUCLEOTIDE SEQUENCE [LARGE SCALE GENOMIC DNA]</scope>
    <source>
        <strain evidence="16 17">DSM 44164</strain>
    </source>
</reference>
<sequence length="799" mass="84165">MTQTSQPEGQESVTLTIDDQQITVPKGTLIIRAAEQLGIEVPRFCDHPLLDPVAWCRQCMVEVEGQRKPQPSCAVAAADGMVVRTQHTSAEADRAQHLVMELLLINHPLDCPTCDKGGECPLQNQAMSHGRTETRFEETKRHYPKPINISSQVLLDRDRCILCARCTRFANEIAGDKLIEMQDRGALQQVGIYTDTPFDSYFSGNTVQICPVGALTGASYRFRARPFDLVSTPTVCEHCSSGCAQRTDHRRGKVLRRMAAEDADVNEEWNCDKGRWAFTYATQSDRITTPLVRDDGGNLVPTSWPHAVAVAARGLAAARGRTGVLVGGRVSAEDAYSYAKFARVALHSDDIDFRARAQSAEEAAFLAARVAGRGVEVSYADLQTAPVVLLAGLEPEEESPIVFLRLRKAARKNATKVFSLAPFADRGLTKMFGTLLAVVPGGEAAALDGLHTGDVGESLRQPGAVVLVGERLATSPGALSAAIRLAEATGAKLAWVPRRAGERGALDGGALAGLLPGGRPLGDPAARAEVAQAWGLNGPDDLPSQAGRDTDAILAAAAEGALAALVVGGVEPADLADPAAALAALDAVGFLVSLELRHSEVTERADVVLPVAAAVEKSGTFVNWEGRHRRFGAALGDTGDLPDRRVLDVIAEEMGVALGLASLEAARDELAGLGAWSGARVADPDVAAGSPAQPGSGEAVLAGWRLLLDEGRLQDGEPNLAGTARAPVARLSATTAAAIGVAEGEPVTVSSSHGSITLPLAVTEMPDNVVWLPMNSRDCAVHRDLGVTLGATVQIGRRS</sequence>
<dbReference type="SUPFAM" id="SSF50692">
    <property type="entry name" value="ADC-like"/>
    <property type="match status" value="1"/>
</dbReference>
<comment type="function">
    <text evidence="12">NDH-1 shuttles electrons from NADH, via FMN and iron-sulfur (Fe-S) centers, to quinones in the respiratory chain. Couples the redox reaction to proton translocation (for every two electrons transferred, four hydrogen ions are translocated across the cytoplasmic membrane), and thus conserves the redox energy in a proton gradient.</text>
</comment>
<dbReference type="InterPro" id="IPR000283">
    <property type="entry name" value="NADH_UbQ_OxRdtase_75kDa_su_CS"/>
</dbReference>
<dbReference type="PANTHER" id="PTHR43105:SF12">
    <property type="entry name" value="NADH-QUINONE OXIDOREDUCTASE SUBUNIT G"/>
    <property type="match status" value="1"/>
</dbReference>
<dbReference type="GO" id="GO:0003954">
    <property type="term" value="F:NADH dehydrogenase activity"/>
    <property type="evidence" value="ECO:0007669"/>
    <property type="project" value="TreeGrafter"/>
</dbReference>
<dbReference type="Gene3D" id="3.30.70.20">
    <property type="match status" value="1"/>
</dbReference>
<dbReference type="SMART" id="SM00929">
    <property type="entry name" value="NADH-G_4Fe-4S_3"/>
    <property type="match status" value="1"/>
</dbReference>
<keyword evidence="4 12" id="KW-0001">2Fe-2S</keyword>
<dbReference type="GO" id="GO:0043546">
    <property type="term" value="F:molybdopterin cofactor binding"/>
    <property type="evidence" value="ECO:0007669"/>
    <property type="project" value="InterPro"/>
</dbReference>
<dbReference type="PROSITE" id="PS51085">
    <property type="entry name" value="2FE2S_FER_2"/>
    <property type="match status" value="1"/>
</dbReference>
<dbReference type="InterPro" id="IPR006963">
    <property type="entry name" value="Mopterin_OxRdtase_4Fe-4S_dom"/>
</dbReference>
<dbReference type="RefSeq" id="WP_085138801.1">
    <property type="nucleotide sequence ID" value="NZ_LQPI01000042.1"/>
</dbReference>
<evidence type="ECO:0000313" key="16">
    <source>
        <dbReference type="EMBL" id="ORW20724.1"/>
    </source>
</evidence>
<dbReference type="SUPFAM" id="SSF54862">
    <property type="entry name" value="4Fe-4S ferredoxins"/>
    <property type="match status" value="1"/>
</dbReference>
<dbReference type="InterPro" id="IPR054351">
    <property type="entry name" value="NADH_UbQ_OxRdtase_ferredoxin"/>
</dbReference>
<dbReference type="Gene3D" id="3.40.50.740">
    <property type="match status" value="2"/>
</dbReference>
<feature type="domain" description="4Fe-4S Mo/W bis-MGD-type" evidence="14">
    <location>
        <begin position="229"/>
        <end position="285"/>
    </location>
</feature>
<evidence type="ECO:0000256" key="3">
    <source>
        <dbReference type="ARBA" id="ARBA00022485"/>
    </source>
</evidence>
<dbReference type="SMART" id="SM00926">
    <property type="entry name" value="Molybdop_Fe4S4"/>
    <property type="match status" value="1"/>
</dbReference>
<dbReference type="Gene3D" id="3.40.228.10">
    <property type="entry name" value="Dimethylsulfoxide Reductase, domain 2"/>
    <property type="match status" value="1"/>
</dbReference>
<evidence type="ECO:0000256" key="8">
    <source>
        <dbReference type="ARBA" id="ARBA00023004"/>
    </source>
</evidence>
<dbReference type="InterPro" id="IPR036010">
    <property type="entry name" value="2Fe-2S_ferredoxin-like_sf"/>
</dbReference>
<dbReference type="SUPFAM" id="SSF53706">
    <property type="entry name" value="Formate dehydrogenase/DMSO reductase, domains 1-3"/>
    <property type="match status" value="1"/>
</dbReference>
<dbReference type="CDD" id="cd02788">
    <property type="entry name" value="MopB_CT_NDH-1_NuoG2-N7"/>
    <property type="match status" value="1"/>
</dbReference>
<evidence type="ECO:0000256" key="6">
    <source>
        <dbReference type="ARBA" id="ARBA00022723"/>
    </source>
</evidence>
<keyword evidence="8 12" id="KW-0408">Iron</keyword>
<gene>
    <name evidence="16" type="ORF">AWC18_11605</name>
</gene>
<dbReference type="GO" id="GO:0046872">
    <property type="term" value="F:metal ion binding"/>
    <property type="evidence" value="ECO:0007669"/>
    <property type="project" value="UniProtKB-UniRule"/>
</dbReference>
<evidence type="ECO:0000256" key="10">
    <source>
        <dbReference type="ARBA" id="ARBA00023027"/>
    </source>
</evidence>
<dbReference type="SUPFAM" id="SSF54292">
    <property type="entry name" value="2Fe-2S ferredoxin-like"/>
    <property type="match status" value="1"/>
</dbReference>
<dbReference type="FunFam" id="3.10.20.740:FF:000001">
    <property type="entry name" value="NADH-quinone oxidoreductase subunit G"/>
    <property type="match status" value="1"/>
</dbReference>
<dbReference type="GO" id="GO:0016020">
    <property type="term" value="C:membrane"/>
    <property type="evidence" value="ECO:0007669"/>
    <property type="project" value="InterPro"/>
</dbReference>
<comment type="caution">
    <text evidence="16">The sequence shown here is derived from an EMBL/GenBank/DDBJ whole genome shotgun (WGS) entry which is preliminary data.</text>
</comment>
<comment type="cofactor">
    <cofactor evidence="1 12">
        <name>[4Fe-4S] cluster</name>
        <dbReference type="ChEBI" id="CHEBI:49883"/>
    </cofactor>
</comment>
<evidence type="ECO:0000259" key="15">
    <source>
        <dbReference type="PROSITE" id="PS51839"/>
    </source>
</evidence>
<dbReference type="GO" id="GO:0051537">
    <property type="term" value="F:2 iron, 2 sulfur cluster binding"/>
    <property type="evidence" value="ECO:0007669"/>
    <property type="project" value="UniProtKB-UniRule"/>
</dbReference>
<keyword evidence="9 12" id="KW-0411">Iron-sulfur</keyword>
<dbReference type="Pfam" id="PF22117">
    <property type="entry name" value="Fer4_Nqo3"/>
    <property type="match status" value="1"/>
</dbReference>
<keyword evidence="7 12" id="KW-1278">Translocase</keyword>
<dbReference type="EMBL" id="LQPI01000042">
    <property type="protein sequence ID" value="ORW20724.1"/>
    <property type="molecule type" value="Genomic_DNA"/>
</dbReference>
<evidence type="ECO:0000256" key="9">
    <source>
        <dbReference type="ARBA" id="ARBA00023014"/>
    </source>
</evidence>
<evidence type="ECO:0000256" key="4">
    <source>
        <dbReference type="ARBA" id="ARBA00022714"/>
    </source>
</evidence>
<feature type="domain" description="4Fe-4S His(Cys)3-ligated-type" evidence="15">
    <location>
        <begin position="91"/>
        <end position="130"/>
    </location>
</feature>
<dbReference type="CDD" id="cd00207">
    <property type="entry name" value="fer2"/>
    <property type="match status" value="1"/>
</dbReference>
<dbReference type="GO" id="GO:0008137">
    <property type="term" value="F:NADH dehydrogenase (ubiquinone) activity"/>
    <property type="evidence" value="ECO:0007669"/>
    <property type="project" value="UniProtKB-UniRule"/>
</dbReference>
<evidence type="ECO:0000256" key="2">
    <source>
        <dbReference type="ARBA" id="ARBA00005404"/>
    </source>
</evidence>
<dbReference type="PANTHER" id="PTHR43105">
    <property type="entry name" value="RESPIRATORY NITRATE REDUCTASE"/>
    <property type="match status" value="1"/>
</dbReference>
<evidence type="ECO:0000256" key="11">
    <source>
        <dbReference type="ARBA" id="ARBA00047712"/>
    </source>
</evidence>
<dbReference type="GO" id="GO:0048038">
    <property type="term" value="F:quinone binding"/>
    <property type="evidence" value="ECO:0007669"/>
    <property type="project" value="UniProtKB-UniRule"/>
</dbReference>
<evidence type="ECO:0000313" key="17">
    <source>
        <dbReference type="Proteomes" id="UP000193108"/>
    </source>
</evidence>
<dbReference type="InterPro" id="IPR006657">
    <property type="entry name" value="MoPterin_dinucl-bd_dom"/>
</dbReference>
<dbReference type="FunFam" id="3.30.70.20:FF:000016">
    <property type="entry name" value="NADH-quinone oxidoreductase"/>
    <property type="match status" value="1"/>
</dbReference>
<comment type="cofactor">
    <cofactor evidence="12">
        <name>[2Fe-2S] cluster</name>
        <dbReference type="ChEBI" id="CHEBI:190135"/>
    </cofactor>
    <text evidence="12">Binds 1 [2Fe-2S] cluster per subunit.</text>
</comment>
<keyword evidence="3 12" id="KW-0004">4Fe-4S</keyword>
<dbReference type="AlphaFoldDB" id="A0A1X1ZBJ2"/>
<keyword evidence="17" id="KW-1185">Reference proteome</keyword>
<dbReference type="InterPro" id="IPR010228">
    <property type="entry name" value="NADH_UbQ_OxRdtase_Gsu"/>
</dbReference>
<dbReference type="InterPro" id="IPR050123">
    <property type="entry name" value="Prok_molybdopt-oxidoreductase"/>
</dbReference>
<comment type="catalytic activity">
    <reaction evidence="11 12">
        <text>a quinone + NADH + 5 H(+)(in) = a quinol + NAD(+) + 4 H(+)(out)</text>
        <dbReference type="Rhea" id="RHEA:57888"/>
        <dbReference type="ChEBI" id="CHEBI:15378"/>
        <dbReference type="ChEBI" id="CHEBI:24646"/>
        <dbReference type="ChEBI" id="CHEBI:57540"/>
        <dbReference type="ChEBI" id="CHEBI:57945"/>
        <dbReference type="ChEBI" id="CHEBI:132124"/>
    </reaction>
</comment>
<dbReference type="GO" id="GO:0051539">
    <property type="term" value="F:4 iron, 4 sulfur cluster binding"/>
    <property type="evidence" value="ECO:0007669"/>
    <property type="project" value="UniProtKB-KW"/>
</dbReference>
<dbReference type="NCBIfam" id="NF005895">
    <property type="entry name" value="PRK07860.1"/>
    <property type="match status" value="1"/>
</dbReference>
<evidence type="ECO:0000256" key="1">
    <source>
        <dbReference type="ARBA" id="ARBA00001966"/>
    </source>
</evidence>
<dbReference type="STRING" id="1782.AWC18_11605"/>
<dbReference type="EC" id="7.1.1.-" evidence="12"/>
<dbReference type="NCBIfam" id="TIGR01973">
    <property type="entry name" value="NuoG"/>
    <property type="match status" value="1"/>
</dbReference>
<dbReference type="Pfam" id="PF13510">
    <property type="entry name" value="Fer2_4"/>
    <property type="match status" value="1"/>
</dbReference>
<evidence type="ECO:0000259" key="14">
    <source>
        <dbReference type="PROSITE" id="PS51669"/>
    </source>
</evidence>
<dbReference type="InterPro" id="IPR019574">
    <property type="entry name" value="NADH_UbQ_OxRdtase_Gsu_4Fe4S-bd"/>
</dbReference>
<evidence type="ECO:0000256" key="7">
    <source>
        <dbReference type="ARBA" id="ARBA00022967"/>
    </source>
</evidence>
<dbReference type="Pfam" id="PF04879">
    <property type="entry name" value="Molybdop_Fe4S4"/>
    <property type="match status" value="1"/>
</dbReference>
<feature type="domain" description="2Fe-2S ferredoxin-type" evidence="13">
    <location>
        <begin position="11"/>
        <end position="89"/>
    </location>
</feature>
<keyword evidence="10 12" id="KW-0520">NAD</keyword>
<dbReference type="Pfam" id="PF00384">
    <property type="entry name" value="Molybdopterin"/>
    <property type="match status" value="1"/>
</dbReference>
<evidence type="ECO:0000259" key="13">
    <source>
        <dbReference type="PROSITE" id="PS51085"/>
    </source>
</evidence>
<dbReference type="PROSITE" id="PS51839">
    <property type="entry name" value="4FE4S_HC3"/>
    <property type="match status" value="1"/>
</dbReference>
<dbReference type="InterPro" id="IPR009010">
    <property type="entry name" value="Asp_de-COase-like_dom_sf"/>
</dbReference>
<keyword evidence="5 12" id="KW-0874">Quinone</keyword>
<dbReference type="GO" id="GO:0042773">
    <property type="term" value="P:ATP synthesis coupled electron transport"/>
    <property type="evidence" value="ECO:0007669"/>
    <property type="project" value="InterPro"/>
</dbReference>
<dbReference type="Gene3D" id="3.10.20.740">
    <property type="match status" value="1"/>
</dbReference>
<evidence type="ECO:0000256" key="5">
    <source>
        <dbReference type="ARBA" id="ARBA00022719"/>
    </source>
</evidence>
<protein>
    <recommendedName>
        <fullName evidence="12">NADH-quinone oxidoreductase</fullName>
        <ecNumber evidence="12">7.1.1.-</ecNumber>
    </recommendedName>
</protein>
<organism evidence="16 17">
    <name type="scientific">Mycolicibacter nonchromogenicus</name>
    <name type="common">Mycobacterium nonchromogenicum</name>
    <dbReference type="NCBI Taxonomy" id="1782"/>
    <lineage>
        <taxon>Bacteria</taxon>
        <taxon>Bacillati</taxon>
        <taxon>Actinomycetota</taxon>
        <taxon>Actinomycetes</taxon>
        <taxon>Mycobacteriales</taxon>
        <taxon>Mycobacteriaceae</taxon>
        <taxon>Mycolicibacter</taxon>
    </lineage>
</organism>
<dbReference type="Gene3D" id="2.40.40.20">
    <property type="match status" value="1"/>
</dbReference>
<accession>A0A1X1ZBJ2</accession>